<dbReference type="Gene3D" id="3.40.50.510">
    <property type="entry name" value="Phosphotransferase system, mannose-type IIA component"/>
    <property type="match status" value="1"/>
</dbReference>
<dbReference type="NCBIfam" id="NF040761">
    <property type="entry name" value="AgaF"/>
    <property type="match status" value="1"/>
</dbReference>
<keyword evidence="5" id="KW-0808">Transferase</keyword>
<dbReference type="AlphaFoldDB" id="A0A6N3GWD6"/>
<keyword evidence="7" id="KW-0418">Kinase</keyword>
<dbReference type="PANTHER" id="PTHR33799:SF1">
    <property type="entry name" value="PTS SYSTEM MANNOSE-SPECIFIC EIIAB COMPONENT-RELATED"/>
    <property type="match status" value="1"/>
</dbReference>
<reference evidence="9" key="1">
    <citation type="submission" date="2019-11" db="EMBL/GenBank/DDBJ databases">
        <authorList>
            <person name="Feng L."/>
        </authorList>
    </citation>
    <scope>NUCLEOTIDE SEQUENCE</scope>
    <source>
        <strain evidence="9">CTertiumLFYP3</strain>
    </source>
</reference>
<evidence type="ECO:0000256" key="4">
    <source>
        <dbReference type="ARBA" id="ARBA00022597"/>
    </source>
</evidence>
<protein>
    <submittedName>
        <fullName evidence="9">PTS system mannose-specific EIIAB component</fullName>
    </submittedName>
</protein>
<evidence type="ECO:0000256" key="2">
    <source>
        <dbReference type="ARBA" id="ARBA00022448"/>
    </source>
</evidence>
<evidence type="ECO:0000259" key="8">
    <source>
        <dbReference type="PROSITE" id="PS51096"/>
    </source>
</evidence>
<evidence type="ECO:0000313" key="9">
    <source>
        <dbReference type="EMBL" id="VYU68864.1"/>
    </source>
</evidence>
<dbReference type="InterPro" id="IPR004701">
    <property type="entry name" value="PTS_EIIA_man-typ"/>
</dbReference>
<sequence length="143" mass="15388">MVGILVTGHGNFATGILSSLELIAGNQEKLIGVDFTADDSEKSLEKKIIEAMDKLEEEILVLADLAGGSPFKVSAILSQKLENKKIAVIAGTNLGMLIEVSLCRGDMNVKELVEFAINSGICAIKSFEIKEKTENDFDEEDGI</sequence>
<dbReference type="EMBL" id="CACRTO010000049">
    <property type="protein sequence ID" value="VYU68864.1"/>
    <property type="molecule type" value="Genomic_DNA"/>
</dbReference>
<accession>A0A6N3GWD6</accession>
<dbReference type="RefSeq" id="WP_156627945.1">
    <property type="nucleotide sequence ID" value="NZ_CACRTO010000049.1"/>
</dbReference>
<gene>
    <name evidence="9" type="primary">manX_1</name>
    <name evidence="9" type="ORF">CTLFYP3_00159</name>
</gene>
<keyword evidence="2" id="KW-0813">Transport</keyword>
<evidence type="ECO:0000256" key="3">
    <source>
        <dbReference type="ARBA" id="ARBA00022490"/>
    </source>
</evidence>
<keyword evidence="4" id="KW-0762">Sugar transport</keyword>
<feature type="domain" description="PTS EIIA type-4" evidence="8">
    <location>
        <begin position="1"/>
        <end position="124"/>
    </location>
</feature>
<dbReference type="InterPro" id="IPR036662">
    <property type="entry name" value="PTS_EIIA_man-typ_sf"/>
</dbReference>
<dbReference type="GO" id="GO:0016301">
    <property type="term" value="F:kinase activity"/>
    <property type="evidence" value="ECO:0007669"/>
    <property type="project" value="UniProtKB-KW"/>
</dbReference>
<dbReference type="PANTHER" id="PTHR33799">
    <property type="entry name" value="PTS PERMEASE-RELATED-RELATED"/>
    <property type="match status" value="1"/>
</dbReference>
<evidence type="ECO:0000256" key="5">
    <source>
        <dbReference type="ARBA" id="ARBA00022679"/>
    </source>
</evidence>
<keyword evidence="3" id="KW-0963">Cytoplasm</keyword>
<proteinExistence type="predicted"/>
<dbReference type="Pfam" id="PF03610">
    <property type="entry name" value="EIIA-man"/>
    <property type="match status" value="1"/>
</dbReference>
<dbReference type="GO" id="GO:0009401">
    <property type="term" value="P:phosphoenolpyruvate-dependent sugar phosphotransferase system"/>
    <property type="evidence" value="ECO:0007669"/>
    <property type="project" value="UniProtKB-KW"/>
</dbReference>
<keyword evidence="6" id="KW-0598">Phosphotransferase system</keyword>
<evidence type="ECO:0000256" key="1">
    <source>
        <dbReference type="ARBA" id="ARBA00004496"/>
    </source>
</evidence>
<organism evidence="9">
    <name type="scientific">Clostridium tertium</name>
    <dbReference type="NCBI Taxonomy" id="1559"/>
    <lineage>
        <taxon>Bacteria</taxon>
        <taxon>Bacillati</taxon>
        <taxon>Bacillota</taxon>
        <taxon>Clostridia</taxon>
        <taxon>Eubacteriales</taxon>
        <taxon>Clostridiaceae</taxon>
        <taxon>Clostridium</taxon>
    </lineage>
</organism>
<name>A0A6N3GWD6_9CLOT</name>
<evidence type="ECO:0000256" key="7">
    <source>
        <dbReference type="ARBA" id="ARBA00022777"/>
    </source>
</evidence>
<dbReference type="InterPro" id="IPR033887">
    <property type="entry name" value="PTS_IIA_man"/>
</dbReference>
<dbReference type="CDD" id="cd00006">
    <property type="entry name" value="PTS_IIA_man"/>
    <property type="match status" value="1"/>
</dbReference>
<evidence type="ECO:0000256" key="6">
    <source>
        <dbReference type="ARBA" id="ARBA00022683"/>
    </source>
</evidence>
<dbReference type="InterPro" id="IPR051471">
    <property type="entry name" value="Bacterial_PTS_sugar_comp"/>
</dbReference>
<dbReference type="GO" id="GO:0005737">
    <property type="term" value="C:cytoplasm"/>
    <property type="evidence" value="ECO:0007669"/>
    <property type="project" value="UniProtKB-SubCell"/>
</dbReference>
<comment type="subcellular location">
    <subcellularLocation>
        <location evidence="1">Cytoplasm</location>
    </subcellularLocation>
</comment>
<dbReference type="SUPFAM" id="SSF53062">
    <property type="entry name" value="PTS system fructose IIA component-like"/>
    <property type="match status" value="1"/>
</dbReference>
<dbReference type="GO" id="GO:0016020">
    <property type="term" value="C:membrane"/>
    <property type="evidence" value="ECO:0007669"/>
    <property type="project" value="InterPro"/>
</dbReference>
<dbReference type="PROSITE" id="PS51096">
    <property type="entry name" value="PTS_EIIA_TYPE_4"/>
    <property type="match status" value="1"/>
</dbReference>